<dbReference type="InterPro" id="IPR001796">
    <property type="entry name" value="DHFR_dom"/>
</dbReference>
<comment type="pathway">
    <text evidence="1 7">Cofactor biosynthesis; tetrahydrofolate biosynthesis; 5,6,7,8-tetrahydrofolate from 7,8-dihydrofolate: step 1/1.</text>
</comment>
<dbReference type="GO" id="GO:0004146">
    <property type="term" value="F:dihydrofolate reductase activity"/>
    <property type="evidence" value="ECO:0007669"/>
    <property type="project" value="UniProtKB-EC"/>
</dbReference>
<evidence type="ECO:0000256" key="8">
    <source>
        <dbReference type="RuleBase" id="RU004474"/>
    </source>
</evidence>
<name>A0A3S0A601_9ENTE</name>
<evidence type="ECO:0000256" key="2">
    <source>
        <dbReference type="ARBA" id="ARBA00009539"/>
    </source>
</evidence>
<dbReference type="Gene3D" id="3.40.430.10">
    <property type="entry name" value="Dihydrofolate Reductase, subunit A"/>
    <property type="match status" value="1"/>
</dbReference>
<dbReference type="InterPro" id="IPR017925">
    <property type="entry name" value="DHFR_CS"/>
</dbReference>
<dbReference type="PANTHER" id="PTHR48069">
    <property type="entry name" value="DIHYDROFOLATE REDUCTASE"/>
    <property type="match status" value="1"/>
</dbReference>
<dbReference type="GO" id="GO:0006730">
    <property type="term" value="P:one-carbon metabolic process"/>
    <property type="evidence" value="ECO:0007669"/>
    <property type="project" value="UniProtKB-KW"/>
</dbReference>
<dbReference type="InterPro" id="IPR012259">
    <property type="entry name" value="DHFR"/>
</dbReference>
<dbReference type="InterPro" id="IPR024072">
    <property type="entry name" value="DHFR-like_dom_sf"/>
</dbReference>
<proteinExistence type="inferred from homology"/>
<dbReference type="AlphaFoldDB" id="A0A3S0A601"/>
<dbReference type="PIRSF" id="PIRSF000194">
    <property type="entry name" value="DHFR"/>
    <property type="match status" value="1"/>
</dbReference>
<protein>
    <recommendedName>
        <fullName evidence="3 7">Dihydrofolate reductase</fullName>
        <ecNumber evidence="3 7">1.5.1.3</ecNumber>
    </recommendedName>
</protein>
<sequence>MLIAIWAQDQNGLIGKEEKLPWHLPNDLNFFRKTTEGHTVVMGRTTFEGMGKRLLPKRQTIILTRNQEYHVPGAQVMHTVSEVLDYAKSSDTTTFITGGANVYQQFIPYCDQLYRTVIEGEFTGDRHFPEIDWSPFEKVASRQGDVDEKNVYPHVFETFQRKG</sequence>
<evidence type="ECO:0000313" key="11">
    <source>
        <dbReference type="Proteomes" id="UP000277864"/>
    </source>
</evidence>
<keyword evidence="4 7" id="KW-0554">One-carbon metabolism</keyword>
<comment type="function">
    <text evidence="7">Key enzyme in folate metabolism. Catalyzes an essential reaction for de novo glycine and purine synthesis, and for DNA precursor synthesis.</text>
</comment>
<dbReference type="SUPFAM" id="SSF53597">
    <property type="entry name" value="Dihydrofolate reductase-like"/>
    <property type="match status" value="1"/>
</dbReference>
<reference evidence="10 11" key="1">
    <citation type="submission" date="2018-03" db="EMBL/GenBank/DDBJ databases">
        <authorList>
            <person name="Gulvik C.A."/>
        </authorList>
    </citation>
    <scope>NUCLEOTIDE SEQUENCE [LARGE SCALE GENOMIC DNA]</scope>
    <source>
        <strain evidence="10 11">JCM 31581</strain>
    </source>
</reference>
<dbReference type="Proteomes" id="UP000277864">
    <property type="component" value="Unassembled WGS sequence"/>
</dbReference>
<feature type="domain" description="DHFR" evidence="9">
    <location>
        <begin position="1"/>
        <end position="161"/>
    </location>
</feature>
<dbReference type="RefSeq" id="WP_125942351.1">
    <property type="nucleotide sequence ID" value="NZ_PXZH01000001.1"/>
</dbReference>
<dbReference type="Pfam" id="PF00186">
    <property type="entry name" value="DHFR_1"/>
    <property type="match status" value="1"/>
</dbReference>
<evidence type="ECO:0000256" key="5">
    <source>
        <dbReference type="ARBA" id="ARBA00022857"/>
    </source>
</evidence>
<evidence type="ECO:0000256" key="3">
    <source>
        <dbReference type="ARBA" id="ARBA00012856"/>
    </source>
</evidence>
<dbReference type="PRINTS" id="PR00070">
    <property type="entry name" value="DHFR"/>
</dbReference>
<dbReference type="GO" id="GO:0046655">
    <property type="term" value="P:folic acid metabolic process"/>
    <property type="evidence" value="ECO:0007669"/>
    <property type="project" value="TreeGrafter"/>
</dbReference>
<dbReference type="PROSITE" id="PS51330">
    <property type="entry name" value="DHFR_2"/>
    <property type="match status" value="1"/>
</dbReference>
<evidence type="ECO:0000256" key="1">
    <source>
        <dbReference type="ARBA" id="ARBA00004903"/>
    </source>
</evidence>
<evidence type="ECO:0000313" key="10">
    <source>
        <dbReference type="EMBL" id="RST89741.1"/>
    </source>
</evidence>
<evidence type="ECO:0000256" key="6">
    <source>
        <dbReference type="ARBA" id="ARBA00023002"/>
    </source>
</evidence>
<accession>A0A3S0A601</accession>
<dbReference type="GO" id="GO:0046654">
    <property type="term" value="P:tetrahydrofolate biosynthetic process"/>
    <property type="evidence" value="ECO:0007669"/>
    <property type="project" value="UniProtKB-UniPathway"/>
</dbReference>
<dbReference type="PANTHER" id="PTHR48069:SF3">
    <property type="entry name" value="DIHYDROFOLATE REDUCTASE"/>
    <property type="match status" value="1"/>
</dbReference>
<comment type="caution">
    <text evidence="10">The sequence shown here is derived from an EMBL/GenBank/DDBJ whole genome shotgun (WGS) entry which is preliminary data.</text>
</comment>
<gene>
    <name evidence="10" type="ORF">C7P63_01295</name>
</gene>
<comment type="similarity">
    <text evidence="2 7 8">Belongs to the dihydrofolate reductase family.</text>
</comment>
<dbReference type="GO" id="GO:0005829">
    <property type="term" value="C:cytosol"/>
    <property type="evidence" value="ECO:0007669"/>
    <property type="project" value="TreeGrafter"/>
</dbReference>
<dbReference type="CDD" id="cd00209">
    <property type="entry name" value="DHFR"/>
    <property type="match status" value="1"/>
</dbReference>
<evidence type="ECO:0000259" key="9">
    <source>
        <dbReference type="PROSITE" id="PS51330"/>
    </source>
</evidence>
<organism evidence="10 11">
    <name type="scientific">Vagococcus humatus</name>
    <dbReference type="NCBI Taxonomy" id="1889241"/>
    <lineage>
        <taxon>Bacteria</taxon>
        <taxon>Bacillati</taxon>
        <taxon>Bacillota</taxon>
        <taxon>Bacilli</taxon>
        <taxon>Lactobacillales</taxon>
        <taxon>Enterococcaceae</taxon>
        <taxon>Vagococcus</taxon>
    </lineage>
</organism>
<dbReference type="PROSITE" id="PS00075">
    <property type="entry name" value="DHFR_1"/>
    <property type="match status" value="1"/>
</dbReference>
<keyword evidence="5 7" id="KW-0521">NADP</keyword>
<keyword evidence="6 7" id="KW-0560">Oxidoreductase</keyword>
<dbReference type="EC" id="1.5.1.3" evidence="3 7"/>
<dbReference type="OrthoDB" id="9804315at2"/>
<comment type="catalytic activity">
    <reaction evidence="7">
        <text>(6S)-5,6,7,8-tetrahydrofolate + NADP(+) = 7,8-dihydrofolate + NADPH + H(+)</text>
        <dbReference type="Rhea" id="RHEA:15009"/>
        <dbReference type="ChEBI" id="CHEBI:15378"/>
        <dbReference type="ChEBI" id="CHEBI:57451"/>
        <dbReference type="ChEBI" id="CHEBI:57453"/>
        <dbReference type="ChEBI" id="CHEBI:57783"/>
        <dbReference type="ChEBI" id="CHEBI:58349"/>
        <dbReference type="EC" id="1.5.1.3"/>
    </reaction>
</comment>
<dbReference type="GO" id="GO:0046452">
    <property type="term" value="P:dihydrofolate metabolic process"/>
    <property type="evidence" value="ECO:0007669"/>
    <property type="project" value="TreeGrafter"/>
</dbReference>
<dbReference type="EMBL" id="PXZH01000001">
    <property type="protein sequence ID" value="RST89741.1"/>
    <property type="molecule type" value="Genomic_DNA"/>
</dbReference>
<evidence type="ECO:0000256" key="4">
    <source>
        <dbReference type="ARBA" id="ARBA00022563"/>
    </source>
</evidence>
<dbReference type="UniPathway" id="UPA00077">
    <property type="reaction ID" value="UER00158"/>
</dbReference>
<dbReference type="GO" id="GO:0050661">
    <property type="term" value="F:NADP binding"/>
    <property type="evidence" value="ECO:0007669"/>
    <property type="project" value="InterPro"/>
</dbReference>
<keyword evidence="11" id="KW-1185">Reference proteome</keyword>
<evidence type="ECO:0000256" key="7">
    <source>
        <dbReference type="PIRNR" id="PIRNR000194"/>
    </source>
</evidence>